<dbReference type="SUPFAM" id="SSF48371">
    <property type="entry name" value="ARM repeat"/>
    <property type="match status" value="1"/>
</dbReference>
<dbReference type="InterPro" id="IPR042236">
    <property type="entry name" value="PI3K_accessory_sf"/>
</dbReference>
<keyword evidence="2" id="KW-0808">Transferase</keyword>
<accession>A0A6B2FX52</accession>
<evidence type="ECO:0000259" key="1">
    <source>
        <dbReference type="PROSITE" id="PS51545"/>
    </source>
</evidence>
<organism evidence="2">
    <name type="scientific">Myxobolus squamalis</name>
    <name type="common">Myxosporean</name>
    <dbReference type="NCBI Taxonomy" id="59785"/>
    <lineage>
        <taxon>Eukaryota</taxon>
        <taxon>Metazoa</taxon>
        <taxon>Cnidaria</taxon>
        <taxon>Myxozoa</taxon>
        <taxon>Myxosporea</taxon>
        <taxon>Bivalvulida</taxon>
        <taxon>Platysporina</taxon>
        <taxon>Myxobolidae</taxon>
        <taxon>Myxobolus</taxon>
    </lineage>
</organism>
<evidence type="ECO:0000313" key="2">
    <source>
        <dbReference type="EMBL" id="NDJ95937.1"/>
    </source>
</evidence>
<proteinExistence type="predicted"/>
<protein>
    <submittedName>
        <fullName evidence="2">Phosphatidylinositol 3-kinase catalytic subunit type 3 (Trinotate prediction)</fullName>
    </submittedName>
</protein>
<dbReference type="PROSITE" id="PS51545">
    <property type="entry name" value="PIK_HELICAL"/>
    <property type="match status" value="1"/>
</dbReference>
<dbReference type="GO" id="GO:0016301">
    <property type="term" value="F:kinase activity"/>
    <property type="evidence" value="ECO:0007669"/>
    <property type="project" value="UniProtKB-KW"/>
</dbReference>
<feature type="domain" description="PIK helical" evidence="1">
    <location>
        <begin position="52"/>
        <end position="120"/>
    </location>
</feature>
<sequence>MKITKSCKFNSSAIKEAPLFPLDMPFDPGFEEPNLVEEKHNIQVRSLRDTRKHYHLKPTSRIRTKIETILKRFPTNKTLAQSENDILWTYRYSLIDKPEALAKFLLSVDWSIQEEVDEVS</sequence>
<dbReference type="EMBL" id="GHBR01000370">
    <property type="protein sequence ID" value="NDJ95937.1"/>
    <property type="molecule type" value="Transcribed_RNA"/>
</dbReference>
<dbReference type="InterPro" id="IPR016024">
    <property type="entry name" value="ARM-type_fold"/>
</dbReference>
<dbReference type="Pfam" id="PF00613">
    <property type="entry name" value="PI3Ka"/>
    <property type="match status" value="1"/>
</dbReference>
<name>A0A6B2FX52_MYXSQ</name>
<keyword evidence="2" id="KW-0418">Kinase</keyword>
<dbReference type="Gene3D" id="1.25.40.70">
    <property type="entry name" value="Phosphatidylinositol 3-kinase, accessory domain (PIK)"/>
    <property type="match status" value="1"/>
</dbReference>
<dbReference type="AlphaFoldDB" id="A0A6B2FX52"/>
<dbReference type="InterPro" id="IPR001263">
    <property type="entry name" value="PI3K_accessory_dom"/>
</dbReference>
<reference evidence="2" key="1">
    <citation type="submission" date="2018-11" db="EMBL/GenBank/DDBJ databases">
        <title>Myxobolus squamalis genome and transcriptome.</title>
        <authorList>
            <person name="Yahalomi D."/>
            <person name="Atkinson S.D."/>
            <person name="Neuhof M."/>
            <person name="Chang E.S."/>
            <person name="Philippe H."/>
            <person name="Cartwright P."/>
            <person name="Bartholomew J.L."/>
            <person name="Huchon D."/>
        </authorList>
    </citation>
    <scope>NUCLEOTIDE SEQUENCE</scope>
    <source>
        <strain evidence="2">71B08</strain>
        <tissue evidence="2">Whole</tissue>
    </source>
</reference>